<feature type="transmembrane region" description="Helical" evidence="6">
    <location>
        <begin position="467"/>
        <end position="487"/>
    </location>
</feature>
<feature type="transmembrane region" description="Helical" evidence="6">
    <location>
        <begin position="567"/>
        <end position="590"/>
    </location>
</feature>
<feature type="transmembrane region" description="Helical" evidence="6">
    <location>
        <begin position="144"/>
        <end position="161"/>
    </location>
</feature>
<dbReference type="InterPro" id="IPR036259">
    <property type="entry name" value="MFS_trans_sf"/>
</dbReference>
<dbReference type="PANTHER" id="PTHR19432">
    <property type="entry name" value="SUGAR TRANSPORTER"/>
    <property type="match status" value="1"/>
</dbReference>
<keyword evidence="8" id="KW-1185">Reference proteome</keyword>
<dbReference type="GO" id="GO:0008506">
    <property type="term" value="F:sucrose:proton symporter activity"/>
    <property type="evidence" value="ECO:0007669"/>
    <property type="project" value="TreeGrafter"/>
</dbReference>
<dbReference type="AlphaFoldDB" id="A0A921ZED5"/>
<dbReference type="EMBL" id="JH668490">
    <property type="protein sequence ID" value="KAG6455424.1"/>
    <property type="molecule type" value="Genomic_DNA"/>
</dbReference>
<dbReference type="OrthoDB" id="28755at2759"/>
<comment type="caution">
    <text evidence="7">The sequence shown here is derived from an EMBL/GenBank/DDBJ whole genome shotgun (WGS) entry which is preliminary data.</text>
</comment>
<gene>
    <name evidence="7" type="ORF">O3G_MSEX009191</name>
</gene>
<dbReference type="CDD" id="cd17313">
    <property type="entry name" value="MFS_SLC45_SUC"/>
    <property type="match status" value="1"/>
</dbReference>
<evidence type="ECO:0000256" key="2">
    <source>
        <dbReference type="ARBA" id="ARBA00022448"/>
    </source>
</evidence>
<accession>A0A921ZED5</accession>
<reference evidence="7" key="1">
    <citation type="journal article" date="2016" name="Insect Biochem. Mol. Biol.">
        <title>Multifaceted biological insights from a draft genome sequence of the tobacco hornworm moth, Manduca sexta.</title>
        <authorList>
            <person name="Kanost M.R."/>
            <person name="Arrese E.L."/>
            <person name="Cao X."/>
            <person name="Chen Y.R."/>
            <person name="Chellapilla S."/>
            <person name="Goldsmith M.R."/>
            <person name="Grosse-Wilde E."/>
            <person name="Heckel D.G."/>
            <person name="Herndon N."/>
            <person name="Jiang H."/>
            <person name="Papanicolaou A."/>
            <person name="Qu J."/>
            <person name="Soulages J.L."/>
            <person name="Vogel H."/>
            <person name="Walters J."/>
            <person name="Waterhouse R.M."/>
            <person name="Ahn S.J."/>
            <person name="Almeida F.C."/>
            <person name="An C."/>
            <person name="Aqrawi P."/>
            <person name="Bretschneider A."/>
            <person name="Bryant W.B."/>
            <person name="Bucks S."/>
            <person name="Chao H."/>
            <person name="Chevignon G."/>
            <person name="Christen J.M."/>
            <person name="Clarke D.F."/>
            <person name="Dittmer N.T."/>
            <person name="Ferguson L.C.F."/>
            <person name="Garavelou S."/>
            <person name="Gordon K.H.J."/>
            <person name="Gunaratna R.T."/>
            <person name="Han Y."/>
            <person name="Hauser F."/>
            <person name="He Y."/>
            <person name="Heidel-Fischer H."/>
            <person name="Hirsh A."/>
            <person name="Hu Y."/>
            <person name="Jiang H."/>
            <person name="Kalra D."/>
            <person name="Klinner C."/>
            <person name="Konig C."/>
            <person name="Kovar C."/>
            <person name="Kroll A.R."/>
            <person name="Kuwar S.S."/>
            <person name="Lee S.L."/>
            <person name="Lehman R."/>
            <person name="Li K."/>
            <person name="Li Z."/>
            <person name="Liang H."/>
            <person name="Lovelace S."/>
            <person name="Lu Z."/>
            <person name="Mansfield J.H."/>
            <person name="McCulloch K.J."/>
            <person name="Mathew T."/>
            <person name="Morton B."/>
            <person name="Muzny D.M."/>
            <person name="Neunemann D."/>
            <person name="Ongeri F."/>
            <person name="Pauchet Y."/>
            <person name="Pu L.L."/>
            <person name="Pyrousis I."/>
            <person name="Rao X.J."/>
            <person name="Redding A."/>
            <person name="Roesel C."/>
            <person name="Sanchez-Gracia A."/>
            <person name="Schaack S."/>
            <person name="Shukla A."/>
            <person name="Tetreau G."/>
            <person name="Wang Y."/>
            <person name="Xiong G.H."/>
            <person name="Traut W."/>
            <person name="Walsh T.K."/>
            <person name="Worley K.C."/>
            <person name="Wu D."/>
            <person name="Wu W."/>
            <person name="Wu Y.Q."/>
            <person name="Zhang X."/>
            <person name="Zou Z."/>
            <person name="Zucker H."/>
            <person name="Briscoe A.D."/>
            <person name="Burmester T."/>
            <person name="Clem R.J."/>
            <person name="Feyereisen R."/>
            <person name="Grimmelikhuijzen C.J.P."/>
            <person name="Hamodrakas S.J."/>
            <person name="Hansson B.S."/>
            <person name="Huguet E."/>
            <person name="Jermiin L.S."/>
            <person name="Lan Q."/>
            <person name="Lehman H.K."/>
            <person name="Lorenzen M."/>
            <person name="Merzendorfer H."/>
            <person name="Michalopoulos I."/>
            <person name="Morton D.B."/>
            <person name="Muthukrishnan S."/>
            <person name="Oakeshott J.G."/>
            <person name="Palmer W."/>
            <person name="Park Y."/>
            <person name="Passarelli A.L."/>
            <person name="Rozas J."/>
            <person name="Schwartz L.M."/>
            <person name="Smith W."/>
            <person name="Southgate A."/>
            <person name="Vilcinskas A."/>
            <person name="Vogt R."/>
            <person name="Wang P."/>
            <person name="Werren J."/>
            <person name="Yu X.Q."/>
            <person name="Zhou J.J."/>
            <person name="Brown S.J."/>
            <person name="Scherer S.E."/>
            <person name="Richards S."/>
            <person name="Blissard G.W."/>
        </authorList>
    </citation>
    <scope>NUCLEOTIDE SEQUENCE</scope>
</reference>
<evidence type="ECO:0000256" key="1">
    <source>
        <dbReference type="ARBA" id="ARBA00004141"/>
    </source>
</evidence>
<comment type="subcellular location">
    <subcellularLocation>
        <location evidence="1">Membrane</location>
        <topology evidence="1">Multi-pass membrane protein</topology>
    </subcellularLocation>
</comment>
<evidence type="ECO:0000313" key="7">
    <source>
        <dbReference type="EMBL" id="KAG6455424.1"/>
    </source>
</evidence>
<feature type="transmembrane region" description="Helical" evidence="6">
    <location>
        <begin position="539"/>
        <end position="561"/>
    </location>
</feature>
<proteinExistence type="predicted"/>
<feature type="transmembrane region" description="Helical" evidence="6">
    <location>
        <begin position="280"/>
        <end position="300"/>
    </location>
</feature>
<feature type="transmembrane region" description="Helical" evidence="6">
    <location>
        <begin position="76"/>
        <end position="92"/>
    </location>
</feature>
<feature type="transmembrane region" description="Helical" evidence="6">
    <location>
        <begin position="242"/>
        <end position="260"/>
    </location>
</feature>
<organism evidence="7 8">
    <name type="scientific">Manduca sexta</name>
    <name type="common">Tobacco hawkmoth</name>
    <name type="synonym">Tobacco hornworm</name>
    <dbReference type="NCBI Taxonomy" id="7130"/>
    <lineage>
        <taxon>Eukaryota</taxon>
        <taxon>Metazoa</taxon>
        <taxon>Ecdysozoa</taxon>
        <taxon>Arthropoda</taxon>
        <taxon>Hexapoda</taxon>
        <taxon>Insecta</taxon>
        <taxon>Pterygota</taxon>
        <taxon>Neoptera</taxon>
        <taxon>Endopterygota</taxon>
        <taxon>Lepidoptera</taxon>
        <taxon>Glossata</taxon>
        <taxon>Ditrysia</taxon>
        <taxon>Bombycoidea</taxon>
        <taxon>Sphingidae</taxon>
        <taxon>Sphinginae</taxon>
        <taxon>Sphingini</taxon>
        <taxon>Manduca</taxon>
    </lineage>
</organism>
<evidence type="ECO:0000256" key="5">
    <source>
        <dbReference type="ARBA" id="ARBA00023136"/>
    </source>
</evidence>
<evidence type="ECO:0000313" key="8">
    <source>
        <dbReference type="Proteomes" id="UP000791440"/>
    </source>
</evidence>
<keyword evidence="4 6" id="KW-1133">Transmembrane helix</keyword>
<dbReference type="PANTHER" id="PTHR19432:SF35">
    <property type="entry name" value="SOLUTE CARRIER FAMILY 45 MEMBER 3 ISOFORM X1"/>
    <property type="match status" value="1"/>
</dbReference>
<dbReference type="Proteomes" id="UP000791440">
    <property type="component" value="Unassembled WGS sequence"/>
</dbReference>
<reference evidence="7" key="2">
    <citation type="submission" date="2020-12" db="EMBL/GenBank/DDBJ databases">
        <authorList>
            <person name="Kanost M."/>
        </authorList>
    </citation>
    <scope>NUCLEOTIDE SEQUENCE</scope>
</reference>
<feature type="transmembrane region" description="Helical" evidence="6">
    <location>
        <begin position="112"/>
        <end position="132"/>
    </location>
</feature>
<keyword evidence="2" id="KW-0813">Transport</keyword>
<dbReference type="SUPFAM" id="SSF103473">
    <property type="entry name" value="MFS general substrate transporter"/>
    <property type="match status" value="1"/>
</dbReference>
<dbReference type="GO" id="GO:0016020">
    <property type="term" value="C:membrane"/>
    <property type="evidence" value="ECO:0007669"/>
    <property type="project" value="UniProtKB-SubCell"/>
</dbReference>
<feature type="transmembrane region" description="Helical" evidence="6">
    <location>
        <begin position="493"/>
        <end position="518"/>
    </location>
</feature>
<protein>
    <recommendedName>
        <fullName evidence="9">Proton-associated sugar transporter A</fullName>
    </recommendedName>
</protein>
<evidence type="ECO:0000256" key="4">
    <source>
        <dbReference type="ARBA" id="ARBA00022989"/>
    </source>
</evidence>
<keyword evidence="3 6" id="KW-0812">Transmembrane</keyword>
<sequence length="593" mass="64966">MADKLHEYQGLTGRFHCARDRYKERWSQWKEQHPRGIREVFAETLFGIPNSDDPPERVWQDSEYSDIFRRKSRIELMRISAAVMGIEFSYAGETAFVSPTLLQIGVPHHQMTLVWALSPLVGFFMTPLLGSLSDRCRLKFGRRRPFIILMSVGVFLGLILVPNGEAIGYALGDEGPVNRTQVPAVLGPRSSALEQAEGNHHPWGVLFTILGTVLLDFDADACQSPARAYLLDVTVPEDHAKGLSTFTVMAGLGGFMGYALGGINWDETKLGEIFGGHVRAVFSLITIIFVICVTATVTSFKEIPLDELNEQEEFRKMAHSERVQESFDEDSTMEKNGIKKENSGYGAVEQSEGDITLTVPESGHGEHLSLRHYLRSIVVMPKSLRVVCLTNLFCWMAHVCYSLYFTDFVGESVFGGDPAAPEGSENRINYEAGVRFGCWGMAMYSLSCACYSTIIERLIKRFGAKKVYVGGLCTYSCGMFLLCALRAPAAVILFSWTAGVMYSTLFTMPYLLVAHYHATGMWDSAGGGSGQERGIGTDVAVVSSCVFVAQLLVSFIMGFAVKASGSTAAVVAVAAALAAAAAFTATKITYLDL</sequence>
<dbReference type="Gene3D" id="1.20.1250.20">
    <property type="entry name" value="MFS general substrate transporter like domains"/>
    <property type="match status" value="1"/>
</dbReference>
<name>A0A921ZED5_MANSE</name>
<keyword evidence="5 6" id="KW-0472">Membrane</keyword>
<evidence type="ECO:0008006" key="9">
    <source>
        <dbReference type="Google" id="ProtNLM"/>
    </source>
</evidence>
<evidence type="ECO:0000256" key="3">
    <source>
        <dbReference type="ARBA" id="ARBA00022692"/>
    </source>
</evidence>
<evidence type="ECO:0000256" key="6">
    <source>
        <dbReference type="SAM" id="Phobius"/>
    </source>
</evidence>